<name>A0A2T5FZH8_9SPHN</name>
<dbReference type="Pfam" id="PF01381">
    <property type="entry name" value="HTH_3"/>
    <property type="match status" value="1"/>
</dbReference>
<gene>
    <name evidence="2" type="ORF">CLG96_05975</name>
</gene>
<evidence type="ECO:0000313" key="3">
    <source>
        <dbReference type="Proteomes" id="UP000244162"/>
    </source>
</evidence>
<proteinExistence type="predicted"/>
<dbReference type="Gene3D" id="1.10.260.40">
    <property type="entry name" value="lambda repressor-like DNA-binding domains"/>
    <property type="match status" value="1"/>
</dbReference>
<dbReference type="InterPro" id="IPR001387">
    <property type="entry name" value="Cro/C1-type_HTH"/>
</dbReference>
<sequence length="88" mass="8606">MTLRDYLDSQGETQSGFAARVRTSVPTISRILAGRLRPALALAHRIEAATGGKVPTETWVVGAGVAATGGAATGAGGAGGSEAGGRAA</sequence>
<reference evidence="2 3" key="1">
    <citation type="submission" date="2017-09" db="EMBL/GenBank/DDBJ databases">
        <title>Sphingomonas panjinensis sp.nov., isolated from oil-contaminated soil.</title>
        <authorList>
            <person name="Wang L."/>
            <person name="Chen L."/>
        </authorList>
    </citation>
    <scope>NUCLEOTIDE SEQUENCE [LARGE SCALE GENOMIC DNA]</scope>
    <source>
        <strain evidence="2 3">FW-11</strain>
    </source>
</reference>
<comment type="caution">
    <text evidence="2">The sequence shown here is derived from an EMBL/GenBank/DDBJ whole genome shotgun (WGS) entry which is preliminary data.</text>
</comment>
<dbReference type="EMBL" id="NWBU01000005">
    <property type="protein sequence ID" value="PTQ12111.1"/>
    <property type="molecule type" value="Genomic_DNA"/>
</dbReference>
<dbReference type="AlphaFoldDB" id="A0A2T5FZH8"/>
<dbReference type="SUPFAM" id="SSF47413">
    <property type="entry name" value="lambda repressor-like DNA-binding domains"/>
    <property type="match status" value="1"/>
</dbReference>
<accession>A0A2T5FZH8</accession>
<dbReference type="GO" id="GO:0003677">
    <property type="term" value="F:DNA binding"/>
    <property type="evidence" value="ECO:0007669"/>
    <property type="project" value="InterPro"/>
</dbReference>
<organism evidence="2 3">
    <name type="scientific">Sphingomonas oleivorans</name>
    <dbReference type="NCBI Taxonomy" id="1735121"/>
    <lineage>
        <taxon>Bacteria</taxon>
        <taxon>Pseudomonadati</taxon>
        <taxon>Pseudomonadota</taxon>
        <taxon>Alphaproteobacteria</taxon>
        <taxon>Sphingomonadales</taxon>
        <taxon>Sphingomonadaceae</taxon>
        <taxon>Sphingomonas</taxon>
    </lineage>
</organism>
<dbReference type="InterPro" id="IPR010982">
    <property type="entry name" value="Lambda_DNA-bd_dom_sf"/>
</dbReference>
<dbReference type="Proteomes" id="UP000244162">
    <property type="component" value="Unassembled WGS sequence"/>
</dbReference>
<evidence type="ECO:0000313" key="2">
    <source>
        <dbReference type="EMBL" id="PTQ12111.1"/>
    </source>
</evidence>
<protein>
    <recommendedName>
        <fullName evidence="1">HTH cro/C1-type domain-containing protein</fullName>
    </recommendedName>
</protein>
<dbReference type="RefSeq" id="WP_165799549.1">
    <property type="nucleotide sequence ID" value="NZ_NWBU01000005.1"/>
</dbReference>
<feature type="domain" description="HTH cro/C1-type" evidence="1">
    <location>
        <begin position="3"/>
        <end position="59"/>
    </location>
</feature>
<dbReference type="PROSITE" id="PS50943">
    <property type="entry name" value="HTH_CROC1"/>
    <property type="match status" value="1"/>
</dbReference>
<keyword evidence="3" id="KW-1185">Reference proteome</keyword>
<evidence type="ECO:0000259" key="1">
    <source>
        <dbReference type="PROSITE" id="PS50943"/>
    </source>
</evidence>
<dbReference type="CDD" id="cd00093">
    <property type="entry name" value="HTH_XRE"/>
    <property type="match status" value="1"/>
</dbReference>